<organism evidence="2 3">
    <name type="scientific">Echinicola strongylocentroti</name>
    <dbReference type="NCBI Taxonomy" id="1795355"/>
    <lineage>
        <taxon>Bacteria</taxon>
        <taxon>Pseudomonadati</taxon>
        <taxon>Bacteroidota</taxon>
        <taxon>Cytophagia</taxon>
        <taxon>Cytophagales</taxon>
        <taxon>Cyclobacteriaceae</taxon>
        <taxon>Echinicola</taxon>
    </lineage>
</organism>
<dbReference type="AlphaFoldDB" id="A0A2Z4INX1"/>
<proteinExistence type="predicted"/>
<dbReference type="EMBL" id="CP030041">
    <property type="protein sequence ID" value="AWW32246.1"/>
    <property type="molecule type" value="Genomic_DNA"/>
</dbReference>
<name>A0A2Z4INX1_9BACT</name>
<reference evidence="2 3" key="1">
    <citation type="submission" date="2018-06" db="EMBL/GenBank/DDBJ databases">
        <title>Echinicola strongylocentroti sp. nov., isolated from a sea urchin Strongylocentrotus intermedius.</title>
        <authorList>
            <person name="Bae S.S."/>
        </authorList>
    </citation>
    <scope>NUCLEOTIDE SEQUENCE [LARGE SCALE GENOMIC DNA]</scope>
    <source>
        <strain evidence="2 3">MEBiC08714</strain>
    </source>
</reference>
<keyword evidence="3" id="KW-1185">Reference proteome</keyword>
<dbReference type="SUPFAM" id="SSF53448">
    <property type="entry name" value="Nucleotide-diphospho-sugar transferases"/>
    <property type="match status" value="1"/>
</dbReference>
<evidence type="ECO:0000313" key="2">
    <source>
        <dbReference type="EMBL" id="AWW32246.1"/>
    </source>
</evidence>
<evidence type="ECO:0000259" key="1">
    <source>
        <dbReference type="Pfam" id="PF13712"/>
    </source>
</evidence>
<dbReference type="OrthoDB" id="7851643at2"/>
<sequence length="339" mass="39267">MEKRIYSFLCLSVKDKLNLLRLNSLLDRCLKGVFLLQTLNDMISIIICSANKAYLEAIKQDIAKTIGCEHEILAYKNSNGEKGICEIYNQGVADAKYEILCFMHEDIAYKTQDWGQIVLRIFRENPSLGLLGVAGGDYKSLAPSSWFSFAGSEGFKGKYYINLLQGFKFENRDTLQEYRNPYNERLSKVACLDGVWLCSTKEIFSKVQFDDSMLKGFHGYDLDLSMAVNYLGKDVAVTYEILLHHFSEGKYDKGWYSDIINLHKKWAFTLPISYAKVSTREIFTLEKRMFRQFIYECLRNGYSKNEMLELICYSKRSKKMSWKLFLKIAFSIVVYSGKK</sequence>
<dbReference type="Proteomes" id="UP000248688">
    <property type="component" value="Chromosome"/>
</dbReference>
<evidence type="ECO:0000313" key="3">
    <source>
        <dbReference type="Proteomes" id="UP000248688"/>
    </source>
</evidence>
<dbReference type="Pfam" id="PF13712">
    <property type="entry name" value="Glyco_tranf_2_5"/>
    <property type="match status" value="1"/>
</dbReference>
<dbReference type="Gene3D" id="3.90.550.10">
    <property type="entry name" value="Spore Coat Polysaccharide Biosynthesis Protein SpsA, Chain A"/>
    <property type="match status" value="1"/>
</dbReference>
<gene>
    <name evidence="2" type="ORF">DN752_20040</name>
</gene>
<dbReference type="InterPro" id="IPR029044">
    <property type="entry name" value="Nucleotide-diphossugar_trans"/>
</dbReference>
<accession>A0A2Z4INX1</accession>
<dbReference type="KEGG" id="est:DN752_20040"/>
<protein>
    <recommendedName>
        <fullName evidence="1">Streptomycin biosynthesis protein StrF domain-containing protein</fullName>
    </recommendedName>
</protein>
<feature type="domain" description="Streptomycin biosynthesis protein StrF" evidence="1">
    <location>
        <begin position="45"/>
        <end position="239"/>
    </location>
</feature>
<dbReference type="InterPro" id="IPR059123">
    <property type="entry name" value="StrF_dom"/>
</dbReference>